<dbReference type="InterPro" id="IPR036411">
    <property type="entry name" value="TorD-like_sf"/>
</dbReference>
<comment type="caution">
    <text evidence="2">The sequence shown here is derived from an EMBL/GenBank/DDBJ whole genome shotgun (WGS) entry which is preliminary data.</text>
</comment>
<dbReference type="AlphaFoldDB" id="A0A094QD83"/>
<accession>A0A094QD83</accession>
<dbReference type="PANTHER" id="PTHR43680">
    <property type="entry name" value="NITRATE REDUCTASE MOLYBDENUM COFACTOR ASSEMBLY CHAPERONE"/>
    <property type="match status" value="1"/>
</dbReference>
<reference evidence="2" key="1">
    <citation type="submission" date="2014-06" db="EMBL/GenBank/DDBJ databases">
        <title>Key roles for freshwater Actinobacteria revealed by deep metagenomic sequencing.</title>
        <authorList>
            <person name="Ghai R."/>
            <person name="Mizuno C.M."/>
            <person name="Picazo A."/>
            <person name="Camacho A."/>
            <person name="Rodriguez-Valera F."/>
        </authorList>
    </citation>
    <scope>NUCLEOTIDE SEQUENCE</scope>
</reference>
<gene>
    <name evidence="2" type="ORF">GM51_2535</name>
</gene>
<dbReference type="SUPFAM" id="SSF89155">
    <property type="entry name" value="TorD-like"/>
    <property type="match status" value="1"/>
</dbReference>
<name>A0A094QD83_9ZZZZ</name>
<evidence type="ECO:0008006" key="3">
    <source>
        <dbReference type="Google" id="ProtNLM"/>
    </source>
</evidence>
<evidence type="ECO:0000256" key="1">
    <source>
        <dbReference type="ARBA" id="ARBA00023063"/>
    </source>
</evidence>
<dbReference type="Pfam" id="PF02613">
    <property type="entry name" value="Nitrate_red_del"/>
    <property type="match status" value="1"/>
</dbReference>
<dbReference type="GO" id="GO:0016530">
    <property type="term" value="F:metallochaperone activity"/>
    <property type="evidence" value="ECO:0007669"/>
    <property type="project" value="TreeGrafter"/>
</dbReference>
<dbReference type="InterPro" id="IPR020945">
    <property type="entry name" value="DMSO/NO3_reduct_chaperone"/>
</dbReference>
<dbReference type="GO" id="GO:0042128">
    <property type="term" value="P:nitrate assimilation"/>
    <property type="evidence" value="ECO:0007669"/>
    <property type="project" value="UniProtKB-KW"/>
</dbReference>
<evidence type="ECO:0000313" key="2">
    <source>
        <dbReference type="EMBL" id="KGA21357.1"/>
    </source>
</evidence>
<dbReference type="GO" id="GO:0051082">
    <property type="term" value="F:unfolded protein binding"/>
    <property type="evidence" value="ECO:0007669"/>
    <property type="project" value="InterPro"/>
</dbReference>
<dbReference type="InterPro" id="IPR003765">
    <property type="entry name" value="NO3_reductase_chaperone_NarJ"/>
</dbReference>
<keyword evidence="1" id="KW-0534">Nitrate assimilation</keyword>
<organism evidence="2">
    <name type="scientific">freshwater metagenome</name>
    <dbReference type="NCBI Taxonomy" id="449393"/>
    <lineage>
        <taxon>unclassified sequences</taxon>
        <taxon>metagenomes</taxon>
        <taxon>ecological metagenomes</taxon>
    </lineage>
</organism>
<dbReference type="NCBIfam" id="TIGR00684">
    <property type="entry name" value="narJ"/>
    <property type="match status" value="1"/>
</dbReference>
<dbReference type="EMBL" id="JNSL01000008">
    <property type="protein sequence ID" value="KGA21357.1"/>
    <property type="molecule type" value="Genomic_DNA"/>
</dbReference>
<proteinExistence type="predicted"/>
<dbReference type="GO" id="GO:0051131">
    <property type="term" value="P:chaperone-mediated protein complex assembly"/>
    <property type="evidence" value="ECO:0007669"/>
    <property type="project" value="InterPro"/>
</dbReference>
<sequence>MNNSRVLAIGSLLLQYPSEEIKAVSTDIRHEIAFLDGSDASDIERFLDWLDSEELLAAQSHYVSIFDRKRRACLYLSYYLNGDTRRRGMALVRFKELYSEFGVTASEEELPDFLPTVLQFTAAYNNEVGMQVLSEHYSGIEVLHQALVDAKSPYAFAVLPLLRNIPKSQSADTDTQRLITQGVPAELVGLETFTLQPFSLGERVGK</sequence>
<dbReference type="PANTHER" id="PTHR43680:SF2">
    <property type="entry name" value="NITRATE REDUCTASE MOLYBDENUM COFACTOR ASSEMBLY CHAPERONE NARJ"/>
    <property type="match status" value="1"/>
</dbReference>
<dbReference type="Gene3D" id="1.10.3480.10">
    <property type="entry name" value="TorD-like"/>
    <property type="match status" value="1"/>
</dbReference>
<protein>
    <recommendedName>
        <fullName evidence="3">Nitrate reductase molybdenum cofactor assembly chaperone</fullName>
    </recommendedName>
</protein>